<evidence type="ECO:0000313" key="1">
    <source>
        <dbReference type="EMBL" id="TNN22995.1"/>
    </source>
</evidence>
<dbReference type="Proteomes" id="UP000314294">
    <property type="component" value="Unassembled WGS sequence"/>
</dbReference>
<protein>
    <submittedName>
        <fullName evidence="1">Niban-like protein 1</fullName>
    </submittedName>
</protein>
<sequence>MESLHPELRSVIAPRLRGKLQQRQKHWMLISDALYRQVLSHTTSQYGALAEACEAQRAPLDAVLRTDMDQIISSKEHVSSKMRGDPQHAFLATHTHSPRCILLYVSRVLGLQHVFG</sequence>
<name>A0A4Z2E2I7_9TELE</name>
<gene>
    <name evidence="1" type="primary">Fam129b_0</name>
    <name evidence="1" type="ORF">EYF80_066889</name>
</gene>
<dbReference type="EMBL" id="SRLO01020208">
    <property type="protein sequence ID" value="TNN22995.1"/>
    <property type="molecule type" value="Genomic_DNA"/>
</dbReference>
<dbReference type="AlphaFoldDB" id="A0A4Z2E2I7"/>
<dbReference type="InterPro" id="IPR026088">
    <property type="entry name" value="Niban-like"/>
</dbReference>
<accession>A0A4Z2E2I7</accession>
<evidence type="ECO:0000313" key="2">
    <source>
        <dbReference type="Proteomes" id="UP000314294"/>
    </source>
</evidence>
<reference evidence="1 2" key="1">
    <citation type="submission" date="2019-03" db="EMBL/GenBank/DDBJ databases">
        <title>First draft genome of Liparis tanakae, snailfish: a comprehensive survey of snailfish specific genes.</title>
        <authorList>
            <person name="Kim W."/>
            <person name="Song I."/>
            <person name="Jeong J.-H."/>
            <person name="Kim D."/>
            <person name="Kim S."/>
            <person name="Ryu S."/>
            <person name="Song J.Y."/>
            <person name="Lee S.K."/>
        </authorList>
    </citation>
    <scope>NUCLEOTIDE SEQUENCE [LARGE SCALE GENOMIC DNA]</scope>
    <source>
        <tissue evidence="1">Muscle</tissue>
    </source>
</reference>
<comment type="caution">
    <text evidence="1">The sequence shown here is derived from an EMBL/GenBank/DDBJ whole genome shotgun (WGS) entry which is preliminary data.</text>
</comment>
<organism evidence="1 2">
    <name type="scientific">Liparis tanakae</name>
    <name type="common">Tanaka's snailfish</name>
    <dbReference type="NCBI Taxonomy" id="230148"/>
    <lineage>
        <taxon>Eukaryota</taxon>
        <taxon>Metazoa</taxon>
        <taxon>Chordata</taxon>
        <taxon>Craniata</taxon>
        <taxon>Vertebrata</taxon>
        <taxon>Euteleostomi</taxon>
        <taxon>Actinopterygii</taxon>
        <taxon>Neopterygii</taxon>
        <taxon>Teleostei</taxon>
        <taxon>Neoteleostei</taxon>
        <taxon>Acanthomorphata</taxon>
        <taxon>Eupercaria</taxon>
        <taxon>Perciformes</taxon>
        <taxon>Cottioidei</taxon>
        <taxon>Cottales</taxon>
        <taxon>Liparidae</taxon>
        <taxon>Liparis</taxon>
    </lineage>
</organism>
<proteinExistence type="predicted"/>
<dbReference type="OrthoDB" id="9010513at2759"/>
<dbReference type="PANTHER" id="PTHR14392:SF2">
    <property type="entry name" value="PROTEIN NIBAN 2"/>
    <property type="match status" value="1"/>
</dbReference>
<dbReference type="PANTHER" id="PTHR14392">
    <property type="entry name" value="NIBAN FAMILY MEMBER"/>
    <property type="match status" value="1"/>
</dbReference>
<keyword evidence="2" id="KW-1185">Reference proteome</keyword>